<keyword evidence="2 4" id="KW-0560">Oxidoreductase</keyword>
<evidence type="ECO:0000256" key="4">
    <source>
        <dbReference type="RuleBase" id="RU003345"/>
    </source>
</evidence>
<dbReference type="PROSITE" id="PS00687">
    <property type="entry name" value="ALDEHYDE_DEHYDR_GLU"/>
    <property type="match status" value="1"/>
</dbReference>
<evidence type="ECO:0000256" key="1">
    <source>
        <dbReference type="ARBA" id="ARBA00009986"/>
    </source>
</evidence>
<dbReference type="FunFam" id="3.40.605.10:FF:000007">
    <property type="entry name" value="NAD/NADP-dependent betaine aldehyde dehydrogenase"/>
    <property type="match status" value="1"/>
</dbReference>
<reference evidence="6" key="1">
    <citation type="submission" date="2021-01" db="EMBL/GenBank/DDBJ databases">
        <title>Whole genome shotgun sequence of Sinosporangium siamense NBRC 109515.</title>
        <authorList>
            <person name="Komaki H."/>
            <person name="Tamura T."/>
        </authorList>
    </citation>
    <scope>NUCLEOTIDE SEQUENCE</scope>
    <source>
        <strain evidence="6">NBRC 109515</strain>
    </source>
</reference>
<evidence type="ECO:0000256" key="3">
    <source>
        <dbReference type="PROSITE-ProRule" id="PRU10007"/>
    </source>
</evidence>
<dbReference type="PANTHER" id="PTHR11699">
    <property type="entry name" value="ALDEHYDE DEHYDROGENASE-RELATED"/>
    <property type="match status" value="1"/>
</dbReference>
<name>A0A919RQW8_9ACTN</name>
<comment type="similarity">
    <text evidence="1 4">Belongs to the aldehyde dehydrogenase family.</text>
</comment>
<dbReference type="RefSeq" id="WP_204032400.1">
    <property type="nucleotide sequence ID" value="NZ_BOOW01000054.1"/>
</dbReference>
<dbReference type="AlphaFoldDB" id="A0A919RQW8"/>
<dbReference type="GO" id="GO:0016620">
    <property type="term" value="F:oxidoreductase activity, acting on the aldehyde or oxo group of donors, NAD or NADP as acceptor"/>
    <property type="evidence" value="ECO:0007669"/>
    <property type="project" value="InterPro"/>
</dbReference>
<gene>
    <name evidence="6" type="primary">betB</name>
    <name evidence="6" type="ORF">Ssi02_72950</name>
</gene>
<feature type="domain" description="Aldehyde dehydrogenase" evidence="5">
    <location>
        <begin position="25"/>
        <end position="486"/>
    </location>
</feature>
<comment type="caution">
    <text evidence="6">The sequence shown here is derived from an EMBL/GenBank/DDBJ whole genome shotgun (WGS) entry which is preliminary data.</text>
</comment>
<dbReference type="SUPFAM" id="SSF53720">
    <property type="entry name" value="ALDH-like"/>
    <property type="match status" value="1"/>
</dbReference>
<dbReference type="Gene3D" id="3.40.309.10">
    <property type="entry name" value="Aldehyde Dehydrogenase, Chain A, domain 2"/>
    <property type="match status" value="1"/>
</dbReference>
<dbReference type="InterPro" id="IPR015590">
    <property type="entry name" value="Aldehyde_DH_dom"/>
</dbReference>
<dbReference type="FunFam" id="3.40.309.10:FF:000012">
    <property type="entry name" value="Betaine aldehyde dehydrogenase"/>
    <property type="match status" value="1"/>
</dbReference>
<dbReference type="Pfam" id="PF00171">
    <property type="entry name" value="Aldedh"/>
    <property type="match status" value="1"/>
</dbReference>
<dbReference type="EMBL" id="BOOW01000054">
    <property type="protein sequence ID" value="GII97064.1"/>
    <property type="molecule type" value="Genomic_DNA"/>
</dbReference>
<dbReference type="InterPro" id="IPR016161">
    <property type="entry name" value="Ald_DH/histidinol_DH"/>
</dbReference>
<feature type="active site" evidence="3">
    <location>
        <position position="259"/>
    </location>
</feature>
<accession>A0A919RQW8</accession>
<organism evidence="6 7">
    <name type="scientific">Sinosporangium siamense</name>
    <dbReference type="NCBI Taxonomy" id="1367973"/>
    <lineage>
        <taxon>Bacteria</taxon>
        <taxon>Bacillati</taxon>
        <taxon>Actinomycetota</taxon>
        <taxon>Actinomycetes</taxon>
        <taxon>Streptosporangiales</taxon>
        <taxon>Streptosporangiaceae</taxon>
        <taxon>Sinosporangium</taxon>
    </lineage>
</organism>
<evidence type="ECO:0000256" key="2">
    <source>
        <dbReference type="ARBA" id="ARBA00023002"/>
    </source>
</evidence>
<dbReference type="Proteomes" id="UP000606172">
    <property type="component" value="Unassembled WGS sequence"/>
</dbReference>
<evidence type="ECO:0000313" key="7">
    <source>
        <dbReference type="Proteomes" id="UP000606172"/>
    </source>
</evidence>
<dbReference type="Gene3D" id="3.40.605.10">
    <property type="entry name" value="Aldehyde Dehydrogenase, Chain A, domain 1"/>
    <property type="match status" value="1"/>
</dbReference>
<evidence type="ECO:0000313" key="6">
    <source>
        <dbReference type="EMBL" id="GII97064.1"/>
    </source>
</evidence>
<dbReference type="InterPro" id="IPR016162">
    <property type="entry name" value="Ald_DH_N"/>
</dbReference>
<proteinExistence type="inferred from homology"/>
<evidence type="ECO:0000259" key="5">
    <source>
        <dbReference type="Pfam" id="PF00171"/>
    </source>
</evidence>
<dbReference type="InterPro" id="IPR016163">
    <property type="entry name" value="Ald_DH_C"/>
</dbReference>
<dbReference type="InterPro" id="IPR029510">
    <property type="entry name" value="Ald_DH_CS_GLU"/>
</dbReference>
<sequence>MKPSNGSPQFDLWLDGSARPAASGASFARHSPFDGAPAGVFADGGEQDAERAVDIARREFDTGTWPTSPARRRYEVLTETARLLTVNADALAERMVLESGKPVTLALGEVAASVRCLQYYAGLALSAEGSAVSERNPSALGLILREPVGVAALITAWNFPLLGVVCKLAPALAAGCTVVAKPSHLCPGPTVLLARYLSEAGLPGGVFNVVTSELEQGAVVGQHFASSPKVDKVAFTGSTASGQAVMRAAAANTKRVALELGGKSANIVFPDAPLEDAARTAIGAFTFNSGQQCSAGSRLLVHCDVHDEFTAMLKEYAAAQVLGDPRETTTTMGPLISSRQYERVLGYIDLGRAEAKLLTGGGRPADPALERGYFVEPTVFDEVSNSSRLAQEEIFGPVLSVISFGTEEEAVALANDSAYGLAGGVWTGSMDTALRVVKGVRTGKMFVNCYNTAGIDDMPHGGYKNSGTGREFGEVGLEEFQELKTVQILLR</sequence>
<keyword evidence="7" id="KW-1185">Reference proteome</keyword>
<protein>
    <submittedName>
        <fullName evidence="6">Betaine-aldehyde dehydrogenase</fullName>
    </submittedName>
</protein>